<evidence type="ECO:0000313" key="10">
    <source>
        <dbReference type="Proteomes" id="UP001596388"/>
    </source>
</evidence>
<organism evidence="9 10">
    <name type="scientific">Halobaculum marinum</name>
    <dbReference type="NCBI Taxonomy" id="3031996"/>
    <lineage>
        <taxon>Archaea</taxon>
        <taxon>Methanobacteriati</taxon>
        <taxon>Methanobacteriota</taxon>
        <taxon>Stenosarchaea group</taxon>
        <taxon>Halobacteria</taxon>
        <taxon>Halobacteriales</taxon>
        <taxon>Haloferacaceae</taxon>
        <taxon>Halobaculum</taxon>
    </lineage>
</organism>
<keyword evidence="6 7" id="KW-0472">Membrane</keyword>
<keyword evidence="5 7" id="KW-1133">Transmembrane helix</keyword>
<dbReference type="InterPro" id="IPR011701">
    <property type="entry name" value="MFS"/>
</dbReference>
<feature type="transmembrane region" description="Helical" evidence="7">
    <location>
        <begin position="149"/>
        <end position="169"/>
    </location>
</feature>
<dbReference type="InterPro" id="IPR005829">
    <property type="entry name" value="Sugar_transporter_CS"/>
</dbReference>
<evidence type="ECO:0000259" key="8">
    <source>
        <dbReference type="PROSITE" id="PS50850"/>
    </source>
</evidence>
<evidence type="ECO:0000256" key="1">
    <source>
        <dbReference type="ARBA" id="ARBA00004651"/>
    </source>
</evidence>
<feature type="transmembrane region" description="Helical" evidence="7">
    <location>
        <begin position="315"/>
        <end position="335"/>
    </location>
</feature>
<protein>
    <submittedName>
        <fullName evidence="9">MFS transporter</fullName>
    </submittedName>
</protein>
<evidence type="ECO:0000256" key="6">
    <source>
        <dbReference type="ARBA" id="ARBA00023136"/>
    </source>
</evidence>
<dbReference type="PROSITE" id="PS00216">
    <property type="entry name" value="SUGAR_TRANSPORT_1"/>
    <property type="match status" value="1"/>
</dbReference>
<dbReference type="AlphaFoldDB" id="A0ABD5WV50"/>
<dbReference type="GeneID" id="79269745"/>
<feature type="transmembrane region" description="Helical" evidence="7">
    <location>
        <begin position="21"/>
        <end position="42"/>
    </location>
</feature>
<dbReference type="PROSITE" id="PS50850">
    <property type="entry name" value="MFS"/>
    <property type="match status" value="1"/>
</dbReference>
<feature type="domain" description="Major facilitator superfamily (MFS) profile" evidence="8">
    <location>
        <begin position="20"/>
        <end position="413"/>
    </location>
</feature>
<dbReference type="SUPFAM" id="SSF103473">
    <property type="entry name" value="MFS general substrate transporter"/>
    <property type="match status" value="1"/>
</dbReference>
<feature type="transmembrane region" description="Helical" evidence="7">
    <location>
        <begin position="115"/>
        <end position="137"/>
    </location>
</feature>
<feature type="transmembrane region" description="Helical" evidence="7">
    <location>
        <begin position="85"/>
        <end position="103"/>
    </location>
</feature>
<feature type="transmembrane region" description="Helical" evidence="7">
    <location>
        <begin position="261"/>
        <end position="278"/>
    </location>
</feature>
<dbReference type="RefSeq" id="WP_276239159.1">
    <property type="nucleotide sequence ID" value="NZ_CP119989.1"/>
</dbReference>
<keyword evidence="10" id="KW-1185">Reference proteome</keyword>
<proteinExistence type="predicted"/>
<evidence type="ECO:0000256" key="2">
    <source>
        <dbReference type="ARBA" id="ARBA00022448"/>
    </source>
</evidence>
<evidence type="ECO:0000256" key="4">
    <source>
        <dbReference type="ARBA" id="ARBA00022692"/>
    </source>
</evidence>
<dbReference type="GO" id="GO:0005886">
    <property type="term" value="C:plasma membrane"/>
    <property type="evidence" value="ECO:0007669"/>
    <property type="project" value="UniProtKB-SubCell"/>
</dbReference>
<dbReference type="Proteomes" id="UP001596388">
    <property type="component" value="Unassembled WGS sequence"/>
</dbReference>
<name>A0ABD5WV50_9EURY</name>
<dbReference type="InterPro" id="IPR050171">
    <property type="entry name" value="MFS_Transporters"/>
</dbReference>
<keyword evidence="4 7" id="KW-0812">Transmembrane</keyword>
<feature type="transmembrane region" description="Helical" evidence="7">
    <location>
        <begin position="388"/>
        <end position="407"/>
    </location>
</feature>
<dbReference type="Pfam" id="PF07690">
    <property type="entry name" value="MFS_1"/>
    <property type="match status" value="1"/>
</dbReference>
<evidence type="ECO:0000256" key="5">
    <source>
        <dbReference type="ARBA" id="ARBA00022989"/>
    </source>
</evidence>
<evidence type="ECO:0000256" key="7">
    <source>
        <dbReference type="SAM" id="Phobius"/>
    </source>
</evidence>
<comment type="subcellular location">
    <subcellularLocation>
        <location evidence="1">Cell membrane</location>
        <topology evidence="1">Multi-pass membrane protein</topology>
    </subcellularLocation>
</comment>
<feature type="transmembrane region" description="Helical" evidence="7">
    <location>
        <begin position="290"/>
        <end position="309"/>
    </location>
</feature>
<keyword evidence="2" id="KW-0813">Transport</keyword>
<dbReference type="PANTHER" id="PTHR23517">
    <property type="entry name" value="RESISTANCE PROTEIN MDTM, PUTATIVE-RELATED-RELATED"/>
    <property type="match status" value="1"/>
</dbReference>
<dbReference type="EMBL" id="JBHTAG010000002">
    <property type="protein sequence ID" value="MFC7096368.1"/>
    <property type="molecule type" value="Genomic_DNA"/>
</dbReference>
<sequence length="425" mass="41964">MPLSLSRVVGDDADVLADQDFRLLLLASLISPMGASVVSPVVETLAGPYGVPPAEVALLLSAFTAPGIVCIPLSGVLADRYGRKPVLAAGLALFGLAGVALTLTTDFRVALGLRLLQGVGYTGIGPILITATGDLFSGARESAAQGVRFTAVGASLTVFPLLSGVLVAVAWWFPFALYAAALPVAAAVWLLFDESADLGGGDDDASTDDDTSGVRALLSLATRPAVAATLVGRATPGFLWFAFLTYNSIVVVRLLGGTPGAAGALVAVASVTSAVATTQTGRITARFGRTAPTFASLVVGAVGLAGLALAPSVPAALLAGVPVGAGFSVALTLYRSAITGLASDDLRGGLVSLGESVGRVGSTGAPVAMGAVVTLLTDSLGYAGAVRGVSLAVAVGVVVVGGALLVVGDHGADDGREAGATASDD</sequence>
<evidence type="ECO:0000256" key="3">
    <source>
        <dbReference type="ARBA" id="ARBA00022475"/>
    </source>
</evidence>
<evidence type="ECO:0000313" key="9">
    <source>
        <dbReference type="EMBL" id="MFC7096368.1"/>
    </source>
</evidence>
<comment type="caution">
    <text evidence="9">The sequence shown here is derived from an EMBL/GenBank/DDBJ whole genome shotgun (WGS) entry which is preliminary data.</text>
</comment>
<dbReference type="Gene3D" id="1.20.1250.20">
    <property type="entry name" value="MFS general substrate transporter like domains"/>
    <property type="match status" value="1"/>
</dbReference>
<accession>A0ABD5WV50</accession>
<feature type="transmembrane region" description="Helical" evidence="7">
    <location>
        <begin position="54"/>
        <end position="78"/>
    </location>
</feature>
<gene>
    <name evidence="9" type="ORF">ACFQKD_03540</name>
</gene>
<dbReference type="InterPro" id="IPR020846">
    <property type="entry name" value="MFS_dom"/>
</dbReference>
<reference evidence="9 10" key="1">
    <citation type="journal article" date="2019" name="Int. J. Syst. Evol. Microbiol.">
        <title>The Global Catalogue of Microorganisms (GCM) 10K type strain sequencing project: providing services to taxonomists for standard genome sequencing and annotation.</title>
        <authorList>
            <consortium name="The Broad Institute Genomics Platform"/>
            <consortium name="The Broad Institute Genome Sequencing Center for Infectious Disease"/>
            <person name="Wu L."/>
            <person name="Ma J."/>
        </authorList>
    </citation>
    <scope>NUCLEOTIDE SEQUENCE [LARGE SCALE GENOMIC DNA]</scope>
    <source>
        <strain evidence="9 10">DT55</strain>
    </source>
</reference>
<dbReference type="InterPro" id="IPR036259">
    <property type="entry name" value="MFS_trans_sf"/>
</dbReference>
<keyword evidence="3" id="KW-1003">Cell membrane</keyword>